<dbReference type="PANTHER" id="PTHR22602">
    <property type="entry name" value="TRANSFERASE CAF17, MITOCHONDRIAL-RELATED"/>
    <property type="match status" value="1"/>
</dbReference>
<comment type="subcellular location">
    <subcellularLocation>
        <location evidence="1">Mitochondrion matrix</location>
    </subcellularLocation>
</comment>
<dbReference type="SUPFAM" id="SSF103025">
    <property type="entry name" value="Folate-binding domain"/>
    <property type="match status" value="1"/>
</dbReference>
<keyword evidence="6" id="KW-1185">Reference proteome</keyword>
<dbReference type="Gene3D" id="3.30.1360.120">
    <property type="entry name" value="Probable tRNA modification gtpase trme, domain 1"/>
    <property type="match status" value="1"/>
</dbReference>
<dbReference type="Proteomes" id="UP000422736">
    <property type="component" value="Chromosome 6"/>
</dbReference>
<dbReference type="InterPro" id="IPR017703">
    <property type="entry name" value="YgfZ/GCV_T_CS"/>
</dbReference>
<evidence type="ECO:0000313" key="5">
    <source>
        <dbReference type="EMBL" id="QGN17117.1"/>
    </source>
</evidence>
<protein>
    <submittedName>
        <fullName evidence="5">Transferase CAF17</fullName>
    </submittedName>
</protein>
<dbReference type="GO" id="GO:0016740">
    <property type="term" value="F:transferase activity"/>
    <property type="evidence" value="ECO:0007669"/>
    <property type="project" value="UniProtKB-KW"/>
</dbReference>
<organism evidence="5 6">
    <name type="scientific">Kluyveromyces marxianus</name>
    <name type="common">Yeast</name>
    <name type="synonym">Candida kefyr</name>
    <dbReference type="NCBI Taxonomy" id="4911"/>
    <lineage>
        <taxon>Eukaryota</taxon>
        <taxon>Fungi</taxon>
        <taxon>Dikarya</taxon>
        <taxon>Ascomycota</taxon>
        <taxon>Saccharomycotina</taxon>
        <taxon>Saccharomycetes</taxon>
        <taxon>Saccharomycetales</taxon>
        <taxon>Saccharomycetaceae</taxon>
        <taxon>Kluyveromyces</taxon>
    </lineage>
</organism>
<name>A0ABX6EYF4_KLUMA</name>
<keyword evidence="2" id="KW-0809">Transit peptide</keyword>
<accession>A0ABX6EYF4</accession>
<dbReference type="NCBIfam" id="TIGR03317">
    <property type="entry name" value="ygfZ_signature"/>
    <property type="match status" value="1"/>
</dbReference>
<keyword evidence="3" id="KW-0496">Mitochondrion</keyword>
<evidence type="ECO:0000256" key="4">
    <source>
        <dbReference type="ARBA" id="ARBA00093447"/>
    </source>
</evidence>
<keyword evidence="5" id="KW-0808">Transferase</keyword>
<sequence length="454" mass="52748">MQCIRRYFSSLNPNQLFRFESCQLKNKSYIKLIGPDSVKFLNGLITSKLQPNFVKKNLTTLSLDEPQRDEEISSLDFSKYNWGIYKECSSMKNHISRFGTYTGFLNMKGKLLTDSIIYPYPFTIGSIKDKKFPEYILEFDSYIASRMEKSLINHKLLSKVKIKPLSSEQLKTWDTFIIMPEEYELLDNLLNPMMEMKDGEQALSFAKFFSSMFFQGNEDKIKAVYFDTRLINELYEGRLKPMFRIVTDSSVDDINDIFNCTAFENISFAKLKVNPEEIQRDRFKFGLLDGCHEYIPESLLPLEVNFDYFEDTINSDKGCYVGQELTARTFATGVLKKRTVGIELKEHEKLANWDRSKYLNIFSKLELEASKQESDAAPNPFGSSNKPIKKRTRPAGQLINISGDIGLAVFRKEYIYHALQHNHDIDAYIELPNNESVPCSIKLEWLDRFRESED</sequence>
<evidence type="ECO:0000313" key="6">
    <source>
        <dbReference type="Proteomes" id="UP000422736"/>
    </source>
</evidence>
<dbReference type="EMBL" id="CP015059">
    <property type="protein sequence ID" value="QGN17117.1"/>
    <property type="molecule type" value="Genomic_DNA"/>
</dbReference>
<proteinExistence type="inferred from homology"/>
<dbReference type="InterPro" id="IPR027266">
    <property type="entry name" value="TrmE/GcvT-like"/>
</dbReference>
<evidence type="ECO:0000256" key="2">
    <source>
        <dbReference type="ARBA" id="ARBA00022946"/>
    </source>
</evidence>
<dbReference type="PANTHER" id="PTHR22602:SF0">
    <property type="entry name" value="TRANSFERASE CAF17, MITOCHONDRIAL-RELATED"/>
    <property type="match status" value="1"/>
</dbReference>
<evidence type="ECO:0000256" key="1">
    <source>
        <dbReference type="ARBA" id="ARBA00004305"/>
    </source>
</evidence>
<comment type="similarity">
    <text evidence="4">Belongs to the GcvT family. CAF17/IBA57 subfamily.</text>
</comment>
<evidence type="ECO:0000256" key="3">
    <source>
        <dbReference type="ARBA" id="ARBA00023128"/>
    </source>
</evidence>
<reference evidence="5 6" key="1">
    <citation type="submission" date="2016-03" db="EMBL/GenBank/DDBJ databases">
        <title>How can Kluyveromyces marxianus grow so fast - potential evolutionary course in Saccharomyces Complex revealed by comparative genomics.</title>
        <authorList>
            <person name="Mo W."/>
            <person name="Lu W."/>
            <person name="Yang X."/>
            <person name="Qi J."/>
            <person name="Lv H."/>
        </authorList>
    </citation>
    <scope>NUCLEOTIDE SEQUENCE [LARGE SCALE GENOMIC DNA]</scope>
    <source>
        <strain evidence="5 6">FIM1</strain>
    </source>
</reference>
<dbReference type="InterPro" id="IPR045179">
    <property type="entry name" value="YgfZ/GcvT"/>
</dbReference>
<gene>
    <name evidence="5" type="primary">CAF17</name>
    <name evidence="5" type="ORF">FIM1_3848</name>
</gene>